<evidence type="ECO:0000313" key="2">
    <source>
        <dbReference type="EMBL" id="JAA69039.1"/>
    </source>
</evidence>
<dbReference type="AlphaFoldDB" id="A0A0K8REW4"/>
<organism evidence="2">
    <name type="scientific">Ixodes ricinus</name>
    <name type="common">Common tick</name>
    <name type="synonym">Acarus ricinus</name>
    <dbReference type="NCBI Taxonomy" id="34613"/>
    <lineage>
        <taxon>Eukaryota</taxon>
        <taxon>Metazoa</taxon>
        <taxon>Ecdysozoa</taxon>
        <taxon>Arthropoda</taxon>
        <taxon>Chelicerata</taxon>
        <taxon>Arachnida</taxon>
        <taxon>Acari</taxon>
        <taxon>Parasitiformes</taxon>
        <taxon>Ixodida</taxon>
        <taxon>Ixodoidea</taxon>
        <taxon>Ixodidae</taxon>
        <taxon>Ixodinae</taxon>
        <taxon>Ixodes</taxon>
    </lineage>
</organism>
<name>A0A0K8REW4_IXORI</name>
<accession>A0A0K8REW4</accession>
<feature type="chain" id="PRO_5005517539" evidence="1">
    <location>
        <begin position="19"/>
        <end position="101"/>
    </location>
</feature>
<feature type="signal peptide" evidence="1">
    <location>
        <begin position="1"/>
        <end position="18"/>
    </location>
</feature>
<protein>
    <submittedName>
        <fullName evidence="2">Putative ixodes 10 kDa peptide protein</fullName>
    </submittedName>
</protein>
<keyword evidence="1" id="KW-0732">Signal</keyword>
<sequence>MQLVVFAVVLILPSFLSGESSSRTPEVSDACGVYIREGGDLECTWLRSEYDYFDPSVCSVICKNKEQRKFPEGVCLDGKVVCNSEVNKTLQEWLTMIKTEN</sequence>
<proteinExistence type="evidence at transcript level"/>
<dbReference type="EMBL" id="GADI01004769">
    <property type="protein sequence ID" value="JAA69039.1"/>
    <property type="molecule type" value="mRNA"/>
</dbReference>
<reference evidence="2" key="1">
    <citation type="submission" date="2012-12" db="EMBL/GenBank/DDBJ databases">
        <title>Identification and characterization of a phenylalanine ammonia-lyase gene family in Isatis indigotica Fort.</title>
        <authorList>
            <person name="Liu Q."/>
            <person name="Chen J."/>
            <person name="Zhou X."/>
            <person name="Di P."/>
            <person name="Xiao Y."/>
            <person name="Xuan H."/>
            <person name="Zhang L."/>
            <person name="Chen W."/>
        </authorList>
    </citation>
    <scope>NUCLEOTIDE SEQUENCE</scope>
    <source>
        <tissue evidence="2">Salivary gland</tissue>
    </source>
</reference>
<evidence type="ECO:0000256" key="1">
    <source>
        <dbReference type="SAM" id="SignalP"/>
    </source>
</evidence>